<keyword evidence="12 19" id="KW-0472">Membrane</keyword>
<proteinExistence type="inferred from homology"/>
<evidence type="ECO:0000313" key="20">
    <source>
        <dbReference type="EMBL" id="QGZ96987.1"/>
    </source>
</evidence>
<accession>A0A6I6MW50</accession>
<evidence type="ECO:0000256" key="15">
    <source>
        <dbReference type="PIRSR" id="PIRSR600829-1"/>
    </source>
</evidence>
<keyword evidence="13" id="KW-0594">Phospholipid biosynthesis</keyword>
<dbReference type="CDD" id="cd14265">
    <property type="entry name" value="UDPK_IM_like"/>
    <property type="match status" value="1"/>
</dbReference>
<dbReference type="EC" id="2.7.1.66" evidence="20"/>
<feature type="binding site" evidence="18">
    <location>
        <position position="74"/>
    </location>
    <ligand>
        <name>a divalent metal cation</name>
        <dbReference type="ChEBI" id="CHEBI:60240"/>
    </ligand>
</feature>
<evidence type="ECO:0000256" key="17">
    <source>
        <dbReference type="PIRSR" id="PIRSR600829-3"/>
    </source>
</evidence>
<evidence type="ECO:0000256" key="14">
    <source>
        <dbReference type="ARBA" id="ARBA00023264"/>
    </source>
</evidence>
<keyword evidence="7 17" id="KW-0547">Nucleotide-binding</keyword>
<evidence type="ECO:0000256" key="10">
    <source>
        <dbReference type="ARBA" id="ARBA00022989"/>
    </source>
</evidence>
<dbReference type="InterPro" id="IPR036945">
    <property type="entry name" value="DAGK_sf"/>
</dbReference>
<gene>
    <name evidence="20" type="primary">dgkA</name>
    <name evidence="20" type="ORF">DSM104635_03852</name>
</gene>
<dbReference type="GO" id="GO:0046872">
    <property type="term" value="F:metal ion binding"/>
    <property type="evidence" value="ECO:0007669"/>
    <property type="project" value="UniProtKB-KW"/>
</dbReference>
<comment type="cofactor">
    <cofactor evidence="18">
        <name>Mg(2+)</name>
        <dbReference type="ChEBI" id="CHEBI:18420"/>
    </cofactor>
    <text evidence="18">Mn(2+), Zn(2+), Cd(2+) and Co(2+) support activity to lesser extents.</text>
</comment>
<dbReference type="RefSeq" id="WP_158767804.1">
    <property type="nucleotide sequence ID" value="NZ_CP047045.1"/>
</dbReference>
<organism evidence="20 21">
    <name type="scientific">Terricaulis silvestris</name>
    <dbReference type="NCBI Taxonomy" id="2686094"/>
    <lineage>
        <taxon>Bacteria</taxon>
        <taxon>Pseudomonadati</taxon>
        <taxon>Pseudomonadota</taxon>
        <taxon>Alphaproteobacteria</taxon>
        <taxon>Caulobacterales</taxon>
        <taxon>Caulobacteraceae</taxon>
        <taxon>Terricaulis</taxon>
    </lineage>
</organism>
<evidence type="ECO:0000313" key="21">
    <source>
        <dbReference type="Proteomes" id="UP000431269"/>
    </source>
</evidence>
<dbReference type="AlphaFoldDB" id="A0A6I6MW50"/>
<feature type="binding site" evidence="17">
    <location>
        <begin position="92"/>
        <end position="93"/>
    </location>
    <ligand>
        <name>ATP</name>
        <dbReference type="ChEBI" id="CHEBI:30616"/>
    </ligand>
</feature>
<keyword evidence="21" id="KW-1185">Reference proteome</keyword>
<feature type="transmembrane region" description="Helical" evidence="19">
    <location>
        <begin position="94"/>
        <end position="119"/>
    </location>
</feature>
<evidence type="ECO:0000256" key="16">
    <source>
        <dbReference type="PIRSR" id="PIRSR600829-2"/>
    </source>
</evidence>
<evidence type="ECO:0000256" key="6">
    <source>
        <dbReference type="ARBA" id="ARBA00022692"/>
    </source>
</evidence>
<evidence type="ECO:0000256" key="1">
    <source>
        <dbReference type="ARBA" id="ARBA00004651"/>
    </source>
</evidence>
<feature type="binding site" evidence="17">
    <location>
        <begin position="83"/>
        <end position="85"/>
    </location>
    <ligand>
        <name>ATP</name>
        <dbReference type="ChEBI" id="CHEBI:30616"/>
    </ligand>
</feature>
<protein>
    <submittedName>
        <fullName evidence="20">Undecaprenol kinase</fullName>
        <ecNumber evidence="20">2.7.1.66</ecNumber>
    </submittedName>
</protein>
<name>A0A6I6MW50_9CAUL</name>
<reference evidence="21" key="1">
    <citation type="submission" date="2019-12" db="EMBL/GenBank/DDBJ databases">
        <title>Complete genome of Terracaulis silvestris 0127_4.</title>
        <authorList>
            <person name="Vieira S."/>
            <person name="Riedel T."/>
            <person name="Sproer C."/>
            <person name="Pascual J."/>
            <person name="Boedeker C."/>
            <person name="Overmann J."/>
        </authorList>
    </citation>
    <scope>NUCLEOTIDE SEQUENCE [LARGE SCALE GENOMIC DNA]</scope>
    <source>
        <strain evidence="21">0127_4</strain>
    </source>
</reference>
<keyword evidence="8 20" id="KW-0418">Kinase</keyword>
<keyword evidence="5 20" id="KW-0808">Transferase</keyword>
<dbReference type="GO" id="GO:0005886">
    <property type="term" value="C:plasma membrane"/>
    <property type="evidence" value="ECO:0007669"/>
    <property type="project" value="UniProtKB-SubCell"/>
</dbReference>
<comment type="similarity">
    <text evidence="2">Belongs to the bacterial diacylglycerol kinase family.</text>
</comment>
<sequence>MRFSIRARLKSFQYAFAGIAYMLRTQHNAWLHLIATFVVVATGFALRISASDWRWLVVAIVLVWVAETINTAFEHLCDVVQPEFHASVQRSKDIAAGAVLICVIGAVVIGAQVFAPYVLAL</sequence>
<keyword evidence="6 19" id="KW-0812">Transmembrane</keyword>
<dbReference type="PANTHER" id="PTHR34299:SF1">
    <property type="entry name" value="DIACYLGLYCEROL KINASE"/>
    <property type="match status" value="1"/>
</dbReference>
<keyword evidence="10 19" id="KW-1133">Transmembrane helix</keyword>
<feature type="binding site" evidence="17">
    <location>
        <position position="14"/>
    </location>
    <ligand>
        <name>ATP</name>
        <dbReference type="ChEBI" id="CHEBI:30616"/>
    </ligand>
</feature>
<keyword evidence="4" id="KW-0444">Lipid biosynthesis</keyword>
<evidence type="ECO:0000256" key="19">
    <source>
        <dbReference type="SAM" id="Phobius"/>
    </source>
</evidence>
<comment type="subcellular location">
    <subcellularLocation>
        <location evidence="1">Cell membrane</location>
        <topology evidence="1">Multi-pass membrane protein</topology>
    </subcellularLocation>
</comment>
<keyword evidence="18" id="KW-0460">Magnesium</keyword>
<dbReference type="GO" id="GO:0005524">
    <property type="term" value="F:ATP binding"/>
    <property type="evidence" value="ECO:0007669"/>
    <property type="project" value="UniProtKB-KW"/>
</dbReference>
<dbReference type="GO" id="GO:0036433">
    <property type="term" value="F:di-trans, poly-cis-undecaprenol kinase activity"/>
    <property type="evidence" value="ECO:0007669"/>
    <property type="project" value="UniProtKB-EC"/>
</dbReference>
<keyword evidence="11" id="KW-0443">Lipid metabolism</keyword>
<evidence type="ECO:0000256" key="5">
    <source>
        <dbReference type="ARBA" id="ARBA00022679"/>
    </source>
</evidence>
<dbReference type="InterPro" id="IPR000829">
    <property type="entry name" value="DAGK"/>
</dbReference>
<evidence type="ECO:0000256" key="7">
    <source>
        <dbReference type="ARBA" id="ARBA00022741"/>
    </source>
</evidence>
<evidence type="ECO:0000256" key="12">
    <source>
        <dbReference type="ARBA" id="ARBA00023136"/>
    </source>
</evidence>
<feature type="binding site" evidence="17">
    <location>
        <position position="74"/>
    </location>
    <ligand>
        <name>ATP</name>
        <dbReference type="ChEBI" id="CHEBI:30616"/>
    </ligand>
</feature>
<evidence type="ECO:0000256" key="11">
    <source>
        <dbReference type="ARBA" id="ARBA00023098"/>
    </source>
</evidence>
<feature type="transmembrane region" description="Helical" evidence="19">
    <location>
        <begin position="29"/>
        <end position="49"/>
    </location>
</feature>
<keyword evidence="18" id="KW-0479">Metal-binding</keyword>
<dbReference type="PANTHER" id="PTHR34299">
    <property type="entry name" value="DIACYLGLYCEROL KINASE"/>
    <property type="match status" value="1"/>
</dbReference>
<dbReference type="KEGG" id="tsv:DSM104635_03852"/>
<dbReference type="InterPro" id="IPR033717">
    <property type="entry name" value="UDPK"/>
</dbReference>
<evidence type="ECO:0000256" key="13">
    <source>
        <dbReference type="ARBA" id="ARBA00023209"/>
    </source>
</evidence>
<evidence type="ECO:0000256" key="18">
    <source>
        <dbReference type="PIRSR" id="PIRSR600829-4"/>
    </source>
</evidence>
<evidence type="ECO:0000256" key="2">
    <source>
        <dbReference type="ARBA" id="ARBA00005967"/>
    </source>
</evidence>
<feature type="binding site" evidence="16">
    <location>
        <position position="67"/>
    </location>
    <ligand>
        <name>substrate</name>
    </ligand>
</feature>
<evidence type="ECO:0000256" key="8">
    <source>
        <dbReference type="ARBA" id="ARBA00022777"/>
    </source>
</evidence>
<keyword evidence="3" id="KW-1003">Cell membrane</keyword>
<dbReference type="Pfam" id="PF01219">
    <property type="entry name" value="DAGK_prokar"/>
    <property type="match status" value="1"/>
</dbReference>
<keyword evidence="14" id="KW-1208">Phospholipid metabolism</keyword>
<evidence type="ECO:0000256" key="4">
    <source>
        <dbReference type="ARBA" id="ARBA00022516"/>
    </source>
</evidence>
<feature type="active site" description="Proton acceptor" evidence="15">
    <location>
        <position position="67"/>
    </location>
</feature>
<dbReference type="Proteomes" id="UP000431269">
    <property type="component" value="Chromosome"/>
</dbReference>
<dbReference type="EMBL" id="CP047045">
    <property type="protein sequence ID" value="QGZ96987.1"/>
    <property type="molecule type" value="Genomic_DNA"/>
</dbReference>
<evidence type="ECO:0000256" key="9">
    <source>
        <dbReference type="ARBA" id="ARBA00022840"/>
    </source>
</evidence>
<feature type="transmembrane region" description="Helical" evidence="19">
    <location>
        <begin position="55"/>
        <end position="73"/>
    </location>
</feature>
<dbReference type="Gene3D" id="1.10.287.3610">
    <property type="match status" value="1"/>
</dbReference>
<dbReference type="GO" id="GO:0008654">
    <property type="term" value="P:phospholipid biosynthetic process"/>
    <property type="evidence" value="ECO:0007669"/>
    <property type="project" value="UniProtKB-KW"/>
</dbReference>
<keyword evidence="9 17" id="KW-0067">ATP-binding</keyword>
<evidence type="ECO:0000256" key="3">
    <source>
        <dbReference type="ARBA" id="ARBA00022475"/>
    </source>
</evidence>